<protein>
    <submittedName>
        <fullName evidence="1">Uncharacterized protein</fullName>
    </submittedName>
</protein>
<evidence type="ECO:0000313" key="1">
    <source>
        <dbReference type="EMBL" id="MDR7376603.1"/>
    </source>
</evidence>
<dbReference type="Proteomes" id="UP001180487">
    <property type="component" value="Unassembled WGS sequence"/>
</dbReference>
<reference evidence="1 2" key="1">
    <citation type="submission" date="2023-07" db="EMBL/GenBank/DDBJ databases">
        <title>Sorghum-associated microbial communities from plants grown in Nebraska, USA.</title>
        <authorList>
            <person name="Schachtman D."/>
        </authorList>
    </citation>
    <scope>NUCLEOTIDE SEQUENCE [LARGE SCALE GENOMIC DNA]</scope>
    <source>
        <strain evidence="1 2">BE313</strain>
    </source>
</reference>
<comment type="caution">
    <text evidence="1">The sequence shown here is derived from an EMBL/GenBank/DDBJ whole genome shotgun (WGS) entry which is preliminary data.</text>
</comment>
<accession>A0ABU2C5J0</accession>
<organism evidence="1 2">
    <name type="scientific">Rhodoferax ferrireducens</name>
    <dbReference type="NCBI Taxonomy" id="192843"/>
    <lineage>
        <taxon>Bacteria</taxon>
        <taxon>Pseudomonadati</taxon>
        <taxon>Pseudomonadota</taxon>
        <taxon>Betaproteobacteria</taxon>
        <taxon>Burkholderiales</taxon>
        <taxon>Comamonadaceae</taxon>
        <taxon>Rhodoferax</taxon>
    </lineage>
</organism>
<proteinExistence type="predicted"/>
<gene>
    <name evidence="1" type="ORF">J2X19_001261</name>
</gene>
<sequence>MQATRHKEWEVTERLCRAITGRRSPAMKAAAAVLIAAGATGWFAPSSAQAISGTELRLTELEKVFWLCDHAATIGLIDTGAAITCGSLTEALKQRKFDGDFNAMLAWWRQHKEAEHLALAKADGTALSHLAPTAPQ</sequence>
<name>A0ABU2C5J0_9BURK</name>
<dbReference type="RefSeq" id="WP_310372667.1">
    <property type="nucleotide sequence ID" value="NZ_JAVDXT010000001.1"/>
</dbReference>
<evidence type="ECO:0000313" key="2">
    <source>
        <dbReference type="Proteomes" id="UP001180487"/>
    </source>
</evidence>
<dbReference type="EMBL" id="JAVDXT010000001">
    <property type="protein sequence ID" value="MDR7376603.1"/>
    <property type="molecule type" value="Genomic_DNA"/>
</dbReference>
<keyword evidence="2" id="KW-1185">Reference proteome</keyword>